<feature type="transmembrane region" description="Helical" evidence="2">
    <location>
        <begin position="159"/>
        <end position="180"/>
    </location>
</feature>
<name>A0A8T9C502_9HELO</name>
<dbReference type="AlphaFoldDB" id="A0A8T9C502"/>
<feature type="transmembrane region" description="Helical" evidence="2">
    <location>
        <begin position="126"/>
        <end position="147"/>
    </location>
</feature>
<keyword evidence="2" id="KW-0472">Membrane</keyword>
<keyword evidence="2" id="KW-1133">Transmembrane helix</keyword>
<comment type="caution">
    <text evidence="3">The sequence shown here is derived from an EMBL/GenBank/DDBJ whole genome shotgun (WGS) entry which is preliminary data.</text>
</comment>
<feature type="compositionally biased region" description="Polar residues" evidence="1">
    <location>
        <begin position="8"/>
        <end position="20"/>
    </location>
</feature>
<proteinExistence type="predicted"/>
<organism evidence="3 4">
    <name type="scientific">Lachnellula suecica</name>
    <dbReference type="NCBI Taxonomy" id="602035"/>
    <lineage>
        <taxon>Eukaryota</taxon>
        <taxon>Fungi</taxon>
        <taxon>Dikarya</taxon>
        <taxon>Ascomycota</taxon>
        <taxon>Pezizomycotina</taxon>
        <taxon>Leotiomycetes</taxon>
        <taxon>Helotiales</taxon>
        <taxon>Lachnaceae</taxon>
        <taxon>Lachnellula</taxon>
    </lineage>
</organism>
<dbReference type="OrthoDB" id="4140442at2759"/>
<protein>
    <submittedName>
        <fullName evidence="3">Uncharacterized protein</fullName>
    </submittedName>
</protein>
<accession>A0A8T9C502</accession>
<sequence>MSKVGVAPTNSVPRYSSSPRTPMLMSAFSRGCLLRHQFAIRPRIQPPHASYQPRFFSSVPILRASRGSKIVAPKGKTIPSSIPATNPKAPIPARSSGVARSYESFANTLAKRAHSTLLYEAPSHTMFMITSYGAAGLFLGYGGYTYYQYSDPPDGISSWVPYAFGVGTFLMAAMAGWFIMGPAMLIKSITAVPKSVVMSLGTAAKGGASVPELQLEVELRKMFPVPFFPPRKLYIEPHQLELPTALAAPAPTRAAISLREMEQAEKQREEELEYRRNHILSMPFRDANKAFYSLFANTRRAFVREGFMKVAVKGKIYKLDVTGGWALDEGRGLDKLVAVKRLR</sequence>
<feature type="region of interest" description="Disordered" evidence="1">
    <location>
        <begin position="1"/>
        <end position="20"/>
    </location>
</feature>
<gene>
    <name evidence="3" type="ORF">LSUE1_G005760</name>
</gene>
<dbReference type="EMBL" id="QGMK01000626">
    <property type="protein sequence ID" value="TVY80718.1"/>
    <property type="molecule type" value="Genomic_DNA"/>
</dbReference>
<evidence type="ECO:0000256" key="1">
    <source>
        <dbReference type="SAM" id="MobiDB-lite"/>
    </source>
</evidence>
<keyword evidence="2" id="KW-0812">Transmembrane</keyword>
<evidence type="ECO:0000313" key="4">
    <source>
        <dbReference type="Proteomes" id="UP000469558"/>
    </source>
</evidence>
<dbReference type="Proteomes" id="UP000469558">
    <property type="component" value="Unassembled WGS sequence"/>
</dbReference>
<keyword evidence="4" id="KW-1185">Reference proteome</keyword>
<reference evidence="3 4" key="1">
    <citation type="submission" date="2018-05" db="EMBL/GenBank/DDBJ databases">
        <title>Genome sequencing and assembly of the regulated plant pathogen Lachnellula willkommii and related sister species for the development of diagnostic species identification markers.</title>
        <authorList>
            <person name="Giroux E."/>
            <person name="Bilodeau G."/>
        </authorList>
    </citation>
    <scope>NUCLEOTIDE SEQUENCE [LARGE SCALE GENOMIC DNA]</scope>
    <source>
        <strain evidence="3 4">CBS 268.59</strain>
    </source>
</reference>
<evidence type="ECO:0000313" key="3">
    <source>
        <dbReference type="EMBL" id="TVY80718.1"/>
    </source>
</evidence>
<evidence type="ECO:0000256" key="2">
    <source>
        <dbReference type="SAM" id="Phobius"/>
    </source>
</evidence>